<dbReference type="InterPro" id="IPR005545">
    <property type="entry name" value="YCII"/>
</dbReference>
<evidence type="ECO:0000313" key="3">
    <source>
        <dbReference type="EMBL" id="ROR91591.1"/>
    </source>
</evidence>
<dbReference type="RefSeq" id="WP_123391171.1">
    <property type="nucleotide sequence ID" value="NZ_RKHO01000001.1"/>
</dbReference>
<dbReference type="SUPFAM" id="SSF54909">
    <property type="entry name" value="Dimeric alpha+beta barrel"/>
    <property type="match status" value="1"/>
</dbReference>
<evidence type="ECO:0000259" key="2">
    <source>
        <dbReference type="Pfam" id="PF03795"/>
    </source>
</evidence>
<name>A0A3N2CVM4_9ACTN</name>
<proteinExistence type="inferred from homology"/>
<sequence length="116" mass="12158">MTQYLLSVHTDFDDVAGTTEAEMQQAYAQVDAFNTELQASGSWVFAGGLTPPADATVVDAAGPEAVLTDGPYAETKEVLGGFWIIDVADLDAALDVAKKASAACMGKVEVRPFQGE</sequence>
<dbReference type="OrthoDB" id="668782at2"/>
<gene>
    <name evidence="3" type="ORF">EDD33_2461</name>
</gene>
<reference evidence="3 4" key="1">
    <citation type="submission" date="2018-11" db="EMBL/GenBank/DDBJ databases">
        <title>Sequencing the genomes of 1000 actinobacteria strains.</title>
        <authorList>
            <person name="Klenk H.-P."/>
        </authorList>
    </citation>
    <scope>NUCLEOTIDE SEQUENCE [LARGE SCALE GENOMIC DNA]</scope>
    <source>
        <strain evidence="3 4">DSM 12652</strain>
    </source>
</reference>
<dbReference type="Proteomes" id="UP000281738">
    <property type="component" value="Unassembled WGS sequence"/>
</dbReference>
<comment type="caution">
    <text evidence="3">The sequence shown here is derived from an EMBL/GenBank/DDBJ whole genome shotgun (WGS) entry which is preliminary data.</text>
</comment>
<dbReference type="Gene3D" id="3.30.70.1060">
    <property type="entry name" value="Dimeric alpha+beta barrel"/>
    <property type="match status" value="1"/>
</dbReference>
<accession>A0A3N2CVM4</accession>
<dbReference type="InterPro" id="IPR011008">
    <property type="entry name" value="Dimeric_a/b-barrel"/>
</dbReference>
<evidence type="ECO:0000313" key="4">
    <source>
        <dbReference type="Proteomes" id="UP000281738"/>
    </source>
</evidence>
<keyword evidence="4" id="KW-1185">Reference proteome</keyword>
<organism evidence="3 4">
    <name type="scientific">Nocardioides aurantiacus</name>
    <dbReference type="NCBI Taxonomy" id="86796"/>
    <lineage>
        <taxon>Bacteria</taxon>
        <taxon>Bacillati</taxon>
        <taxon>Actinomycetota</taxon>
        <taxon>Actinomycetes</taxon>
        <taxon>Propionibacteriales</taxon>
        <taxon>Nocardioidaceae</taxon>
        <taxon>Nocardioides</taxon>
    </lineage>
</organism>
<protein>
    <recommendedName>
        <fullName evidence="2">YCII-related domain-containing protein</fullName>
    </recommendedName>
</protein>
<dbReference type="EMBL" id="RKHO01000001">
    <property type="protein sequence ID" value="ROR91591.1"/>
    <property type="molecule type" value="Genomic_DNA"/>
</dbReference>
<evidence type="ECO:0000256" key="1">
    <source>
        <dbReference type="ARBA" id="ARBA00007689"/>
    </source>
</evidence>
<dbReference type="PANTHER" id="PTHR35174:SF3">
    <property type="entry name" value="BLL7171 PROTEIN"/>
    <property type="match status" value="1"/>
</dbReference>
<feature type="domain" description="YCII-related" evidence="2">
    <location>
        <begin position="21"/>
        <end position="112"/>
    </location>
</feature>
<comment type="similarity">
    <text evidence="1">Belongs to the YciI family.</text>
</comment>
<dbReference type="PANTHER" id="PTHR35174">
    <property type="entry name" value="BLL7171 PROTEIN-RELATED"/>
    <property type="match status" value="1"/>
</dbReference>
<dbReference type="AlphaFoldDB" id="A0A3N2CVM4"/>
<dbReference type="Pfam" id="PF03795">
    <property type="entry name" value="YCII"/>
    <property type="match status" value="1"/>
</dbReference>